<accession>A0A834TTS7</accession>
<reference evidence="1" key="1">
    <citation type="submission" date="2020-09" db="EMBL/GenBank/DDBJ databases">
        <title>Genome-Enabled Discovery of Anthraquinone Biosynthesis in Senna tora.</title>
        <authorList>
            <person name="Kang S.-H."/>
            <person name="Pandey R.P."/>
            <person name="Lee C.-M."/>
            <person name="Sim J.-S."/>
            <person name="Jeong J.-T."/>
            <person name="Choi B.-S."/>
            <person name="Jung M."/>
            <person name="Ginzburg D."/>
            <person name="Zhao K."/>
            <person name="Won S.Y."/>
            <person name="Oh T.-J."/>
            <person name="Yu Y."/>
            <person name="Kim N.-H."/>
            <person name="Lee O.R."/>
            <person name="Lee T.-H."/>
            <person name="Bashyal P."/>
            <person name="Kim T.-S."/>
            <person name="Lee W.-H."/>
            <person name="Kawkins C."/>
            <person name="Kim C.-K."/>
            <person name="Kim J.S."/>
            <person name="Ahn B.O."/>
            <person name="Rhee S.Y."/>
            <person name="Sohng J.K."/>
        </authorList>
    </citation>
    <scope>NUCLEOTIDE SEQUENCE</scope>
    <source>
        <tissue evidence="1">Leaf</tissue>
    </source>
</reference>
<dbReference type="EMBL" id="JAAIUW010000006">
    <property type="protein sequence ID" value="KAF7828062.1"/>
    <property type="molecule type" value="Genomic_DNA"/>
</dbReference>
<proteinExistence type="predicted"/>
<evidence type="ECO:0000313" key="2">
    <source>
        <dbReference type="Proteomes" id="UP000634136"/>
    </source>
</evidence>
<dbReference type="AlphaFoldDB" id="A0A834TTS7"/>
<evidence type="ECO:0000313" key="1">
    <source>
        <dbReference type="EMBL" id="KAF7828062.1"/>
    </source>
</evidence>
<dbReference type="Proteomes" id="UP000634136">
    <property type="component" value="Unassembled WGS sequence"/>
</dbReference>
<organism evidence="1 2">
    <name type="scientific">Senna tora</name>
    <dbReference type="NCBI Taxonomy" id="362788"/>
    <lineage>
        <taxon>Eukaryota</taxon>
        <taxon>Viridiplantae</taxon>
        <taxon>Streptophyta</taxon>
        <taxon>Embryophyta</taxon>
        <taxon>Tracheophyta</taxon>
        <taxon>Spermatophyta</taxon>
        <taxon>Magnoliopsida</taxon>
        <taxon>eudicotyledons</taxon>
        <taxon>Gunneridae</taxon>
        <taxon>Pentapetalae</taxon>
        <taxon>rosids</taxon>
        <taxon>fabids</taxon>
        <taxon>Fabales</taxon>
        <taxon>Fabaceae</taxon>
        <taxon>Caesalpinioideae</taxon>
        <taxon>Cassia clade</taxon>
        <taxon>Senna</taxon>
    </lineage>
</organism>
<gene>
    <name evidence="1" type="ORF">G2W53_019226</name>
</gene>
<protein>
    <submittedName>
        <fullName evidence="1">Uncharacterized protein</fullName>
    </submittedName>
</protein>
<name>A0A834TTS7_9FABA</name>
<comment type="caution">
    <text evidence="1">The sequence shown here is derived from an EMBL/GenBank/DDBJ whole genome shotgun (WGS) entry which is preliminary data.</text>
</comment>
<keyword evidence="2" id="KW-1185">Reference proteome</keyword>
<sequence length="24" mass="2319">MASLNGAKDASLVSCEGCFLSGAS</sequence>